<evidence type="ECO:0000313" key="3">
    <source>
        <dbReference type="Proteomes" id="UP000243904"/>
    </source>
</evidence>
<sequence>MTSEPAYQALFLGAGPQMQCGVGQFTRLLGETIEKLDPGGSTTLTLTRAEGSVGDIWQAVGSARNVVCNFPIVAWKRVMVRPLLAMAMARLRNRRVILLQHEWGGLHWLRRLTYLPALLLADSIVMFSPLVLHELADDPVVGWAARKCVLAPLPPNIEAPTAPADSKLRQRLAAARQDGRLVIGHFGSIYPGKQPNALLNICASLRERGLKPLLVYVGSFIRGIDRVEEDFHARAAELGITDDVIVSGYVASDQEVFGIFSEIDAFCYPLEEGITARRGSILACVQSGRPIIVTGPAEADEFDHHPRFKALIDRGAIVLVPRDANDVAYADKITSALKVATIQPPFDYEGWWRDVAQAVLSQLRPNPSSEISPNSADQTPRSKT</sequence>
<dbReference type="AlphaFoldDB" id="A0A1H1WBP4"/>
<reference evidence="3" key="1">
    <citation type="submission" date="2016-10" db="EMBL/GenBank/DDBJ databases">
        <authorList>
            <person name="Varghese N."/>
            <person name="Submissions S."/>
        </authorList>
    </citation>
    <scope>NUCLEOTIDE SEQUENCE [LARGE SCALE GENOMIC DNA]</scope>
    <source>
        <strain evidence="3">GAS369</strain>
    </source>
</reference>
<gene>
    <name evidence="2" type="ORF">SAMN05444158_3763</name>
</gene>
<dbReference type="SUPFAM" id="SSF53756">
    <property type="entry name" value="UDP-Glycosyltransferase/glycogen phosphorylase"/>
    <property type="match status" value="1"/>
</dbReference>
<evidence type="ECO:0000313" key="2">
    <source>
        <dbReference type="EMBL" id="SDS94101.1"/>
    </source>
</evidence>
<organism evidence="2 3">
    <name type="scientific">Bradyrhizobium canariense</name>
    <dbReference type="NCBI Taxonomy" id="255045"/>
    <lineage>
        <taxon>Bacteria</taxon>
        <taxon>Pseudomonadati</taxon>
        <taxon>Pseudomonadota</taxon>
        <taxon>Alphaproteobacteria</taxon>
        <taxon>Hyphomicrobiales</taxon>
        <taxon>Nitrobacteraceae</taxon>
        <taxon>Bradyrhizobium</taxon>
    </lineage>
</organism>
<dbReference type="RefSeq" id="WP_244549140.1">
    <property type="nucleotide sequence ID" value="NZ_LT629750.1"/>
</dbReference>
<protein>
    <submittedName>
        <fullName evidence="2">Uncharacterized protein</fullName>
    </submittedName>
</protein>
<dbReference type="Gene3D" id="3.40.50.2000">
    <property type="entry name" value="Glycogen Phosphorylase B"/>
    <property type="match status" value="1"/>
</dbReference>
<feature type="region of interest" description="Disordered" evidence="1">
    <location>
        <begin position="363"/>
        <end position="384"/>
    </location>
</feature>
<keyword evidence="3" id="KW-1185">Reference proteome</keyword>
<dbReference type="EMBL" id="LT629750">
    <property type="protein sequence ID" value="SDS94101.1"/>
    <property type="molecule type" value="Genomic_DNA"/>
</dbReference>
<name>A0A1H1WBP4_9BRAD</name>
<proteinExistence type="predicted"/>
<evidence type="ECO:0000256" key="1">
    <source>
        <dbReference type="SAM" id="MobiDB-lite"/>
    </source>
</evidence>
<accession>A0A1H1WBP4</accession>
<dbReference type="Proteomes" id="UP000243904">
    <property type="component" value="Chromosome I"/>
</dbReference>